<comment type="similarity">
    <text evidence="4">Belongs to the EXORDIUM family.</text>
</comment>
<dbReference type="Proteomes" id="UP000612746">
    <property type="component" value="Unassembled WGS sequence"/>
</dbReference>
<accession>A0A8H7Q9L8</accession>
<evidence type="ECO:0000256" key="4">
    <source>
        <dbReference type="ARBA" id="ARBA00023591"/>
    </source>
</evidence>
<feature type="signal peptide" evidence="5">
    <location>
        <begin position="1"/>
        <end position="21"/>
    </location>
</feature>
<organism evidence="6 7">
    <name type="scientific">Umbelopsis vinacea</name>
    <dbReference type="NCBI Taxonomy" id="44442"/>
    <lineage>
        <taxon>Eukaryota</taxon>
        <taxon>Fungi</taxon>
        <taxon>Fungi incertae sedis</taxon>
        <taxon>Mucoromycota</taxon>
        <taxon>Mucoromycotina</taxon>
        <taxon>Umbelopsidomycetes</taxon>
        <taxon>Umbelopsidales</taxon>
        <taxon>Umbelopsidaceae</taxon>
        <taxon>Umbelopsis</taxon>
    </lineage>
</organism>
<dbReference type="AlphaFoldDB" id="A0A8H7Q9L8"/>
<dbReference type="PANTHER" id="PTHR31279">
    <property type="entry name" value="PROTEIN EXORDIUM-LIKE 5"/>
    <property type="match status" value="1"/>
</dbReference>
<evidence type="ECO:0000256" key="1">
    <source>
        <dbReference type="ARBA" id="ARBA00004613"/>
    </source>
</evidence>
<dbReference type="Pfam" id="PF04674">
    <property type="entry name" value="Phi_1"/>
    <property type="match status" value="1"/>
</dbReference>
<comment type="subcellular location">
    <subcellularLocation>
        <location evidence="1">Secreted</location>
    </subcellularLocation>
</comment>
<reference evidence="6" key="1">
    <citation type="submission" date="2020-12" db="EMBL/GenBank/DDBJ databases">
        <title>Metabolic potential, ecology and presence of endohyphal bacteria is reflected in genomic diversity of Mucoromycotina.</title>
        <authorList>
            <person name="Muszewska A."/>
            <person name="Okrasinska A."/>
            <person name="Steczkiewicz K."/>
            <person name="Drgas O."/>
            <person name="Orlowska M."/>
            <person name="Perlinska-Lenart U."/>
            <person name="Aleksandrzak-Piekarczyk T."/>
            <person name="Szatraj K."/>
            <person name="Zielenkiewicz U."/>
            <person name="Pilsyk S."/>
            <person name="Malc E."/>
            <person name="Mieczkowski P."/>
            <person name="Kruszewska J.S."/>
            <person name="Biernat P."/>
            <person name="Pawlowska J."/>
        </authorList>
    </citation>
    <scope>NUCLEOTIDE SEQUENCE</scope>
    <source>
        <strain evidence="6">WA0000051536</strain>
    </source>
</reference>
<gene>
    <name evidence="6" type="ORF">INT44_001291</name>
</gene>
<feature type="chain" id="PRO_5034462921" description="Phosphate-induced protein 1 conserved region-domain-containing protein" evidence="5">
    <location>
        <begin position="22"/>
        <end position="314"/>
    </location>
</feature>
<evidence type="ECO:0008006" key="8">
    <source>
        <dbReference type="Google" id="ProtNLM"/>
    </source>
</evidence>
<comment type="caution">
    <text evidence="6">The sequence shown here is derived from an EMBL/GenBank/DDBJ whole genome shotgun (WGS) entry which is preliminary data.</text>
</comment>
<sequence length="314" mass="32545">MLFKSIATAAAVLGLVASSLAAPAVVPTPFSGIHNKKGVAGLRPANVTTTPTGRASVQITYHGGPIMTGTIKEFIVAKTLLFPPVYPIFYGTWTAAQKTIVNTFIGGVSSTTWWNIEKTYHDNSGNSVTGPVTLGTAYADNYSQGKSLSDNSIETIVSHAISAGGLPVDANGIYAVLTAGDVTETSGFCSQYCGWHTDGTISGKDLKYLFAGLATACPSGCIAPNNQKTSPNGDVAVDGMISVLAHEIVEAASDPDLNAWYDASGQENADKCAWTFGTTKTASNGAAYNVVVGGKDYLIQQNWNAATQACALSA</sequence>
<dbReference type="GO" id="GO:0005576">
    <property type="term" value="C:extracellular region"/>
    <property type="evidence" value="ECO:0007669"/>
    <property type="project" value="UniProtKB-SubCell"/>
</dbReference>
<dbReference type="EMBL" id="JAEPRA010000002">
    <property type="protein sequence ID" value="KAG2188537.1"/>
    <property type="molecule type" value="Genomic_DNA"/>
</dbReference>
<dbReference type="OrthoDB" id="2016249at2759"/>
<evidence type="ECO:0000313" key="6">
    <source>
        <dbReference type="EMBL" id="KAG2188537.1"/>
    </source>
</evidence>
<evidence type="ECO:0000256" key="2">
    <source>
        <dbReference type="ARBA" id="ARBA00022525"/>
    </source>
</evidence>
<keyword evidence="7" id="KW-1185">Reference proteome</keyword>
<name>A0A8H7Q9L8_9FUNG</name>
<evidence type="ECO:0000256" key="3">
    <source>
        <dbReference type="ARBA" id="ARBA00022729"/>
    </source>
</evidence>
<dbReference type="InterPro" id="IPR006766">
    <property type="entry name" value="EXORDIUM-like"/>
</dbReference>
<protein>
    <recommendedName>
        <fullName evidence="8">Phosphate-induced protein 1 conserved region-domain-containing protein</fullName>
    </recommendedName>
</protein>
<keyword evidence="2" id="KW-0964">Secreted</keyword>
<evidence type="ECO:0000313" key="7">
    <source>
        <dbReference type="Proteomes" id="UP000612746"/>
    </source>
</evidence>
<keyword evidence="3 5" id="KW-0732">Signal</keyword>
<proteinExistence type="inferred from homology"/>
<evidence type="ECO:0000256" key="5">
    <source>
        <dbReference type="SAM" id="SignalP"/>
    </source>
</evidence>
<dbReference type="PANTHER" id="PTHR31279:SF58">
    <property type="entry name" value="PROTEIN EXORDIUM-LIKE 2"/>
    <property type="match status" value="1"/>
</dbReference>